<dbReference type="PANTHER" id="PTHR46323:SF2">
    <property type="entry name" value="BETA-GALACTOSIDASE"/>
    <property type="match status" value="1"/>
</dbReference>
<dbReference type="GO" id="GO:0004565">
    <property type="term" value="F:beta-galactosidase activity"/>
    <property type="evidence" value="ECO:0007669"/>
    <property type="project" value="UniProtKB-EC"/>
</dbReference>
<dbReference type="InterPro" id="IPR006104">
    <property type="entry name" value="Glyco_hydro_2_N"/>
</dbReference>
<dbReference type="Proteomes" id="UP000295657">
    <property type="component" value="Unassembled WGS sequence"/>
</dbReference>
<feature type="domain" description="Beta galactosidase small chain/" evidence="7">
    <location>
        <begin position="738"/>
        <end position="1001"/>
    </location>
</feature>
<dbReference type="Gene3D" id="2.60.40.10">
    <property type="entry name" value="Immunoglobulins"/>
    <property type="match status" value="2"/>
</dbReference>
<dbReference type="InterPro" id="IPR036156">
    <property type="entry name" value="Beta-gal/glucu_dom_sf"/>
</dbReference>
<comment type="catalytic activity">
    <reaction evidence="1">
        <text>Hydrolysis of terminal non-reducing beta-D-galactose residues in beta-D-galactosides.</text>
        <dbReference type="EC" id="3.2.1.23"/>
    </reaction>
</comment>
<evidence type="ECO:0000256" key="3">
    <source>
        <dbReference type="ARBA" id="ARBA00012756"/>
    </source>
</evidence>
<dbReference type="Pfam" id="PF02929">
    <property type="entry name" value="Bgal_small_N"/>
    <property type="match status" value="1"/>
</dbReference>
<sequence>MLPNYFENPEVLHLNTTPHHAYFIPHPSKHSALAKAREESDYFIGLNGNWNFAYFDSYQDLPQDFPALSPKDSIPVPSNWQQQGYDRHQYTNINYPIPFDPPYVPLQNPCALYRRSFHLQPRADKRYLLNFEGVDSCLYLYINRRFVGYSQISHCSSEFDISTYLCAGENEIMVLVLKWCDGSYLEDQDKFRMSGIFRDVFILCREQNYLQDFFIRTQVSPDLQRAQLWVEPVFSQHMREIEYQLLDPQGQLIQEGRGNQWQIELRDIRLWNAEDPQLYSLILHYGEEFILQRIGLRRIEIEKGILLINRQAIKFRGVNRHDSDPHSGYAIGREQAIADLRLMKAHNINAIRSAHYPNSPWFAELCDQYGFYLISESDIEAHGASMQYVSVPEQSILLNVKNRCEHERIRQQTIDNFCYFARSPLFKQAILDRTYAHLERDKNRTSIVIWSLGNESGYGENFEAAAAWVKTRDPSRLVHYESAIYQHSEHQNDLRHLDFHSEMYAAPEDIEAYFGTEGDKKPFLLCEYSHAMGNSNGDAEDYFQIFERYPGACGGFVWEWCDHSPYLDQTKKKLAYGGDFGEYPHDGNFCVDGLVSAERIPHSNLRELKNVNRPIRAERKGDKIAVRNYLDFTDIADYLIIEYEFSQNTETIRSGQLKIRCAPHQSVFLPLQLPPPNGQLQLLDLRYRLAKAAPLLEEGHILGFDQLTLSGRLNLSHLLPAQYAAAPLQTEEQDYHIHIRHPRFSCSFDKNSGTLSALEKDGRALLQRPLEFNIWRAPTDNDRLISECWQNAGYDRAYSRCYASHLQAYGQEVLIRTRCALLAVSKSRILTLEADYRLQNNGRIEIALRVQRPQALPYLPRFGLRLFLSKQQKLEYFAYGPDESYIDKRQATKLSIYRTDAASNHRDYLKPQENGSHWGCEYIKSEDFLLYSDQAFSFNFSPYSQEELCAKTHNYKLSESEYDILCIDYKMSGIGSNSCGPALKQAYRLDEKQFECRFLLDLY</sequence>
<keyword evidence="9" id="KW-1185">Reference proteome</keyword>
<proteinExistence type="inferred from homology"/>
<gene>
    <name evidence="8" type="ORF">EDC45_1041</name>
</gene>
<dbReference type="Gene3D" id="2.70.98.10">
    <property type="match status" value="1"/>
</dbReference>
<reference evidence="8 9" key="1">
    <citation type="submission" date="2019-03" db="EMBL/GenBank/DDBJ databases">
        <title>Genomic Encyclopedia of Type Strains, Phase IV (KMG-IV): sequencing the most valuable type-strain genomes for metagenomic binning, comparative biology and taxonomic classification.</title>
        <authorList>
            <person name="Goeker M."/>
        </authorList>
    </citation>
    <scope>NUCLEOTIDE SEQUENCE [LARGE SCALE GENOMIC DNA]</scope>
    <source>
        <strain evidence="8 9">DSM 28403</strain>
    </source>
</reference>
<evidence type="ECO:0000313" key="8">
    <source>
        <dbReference type="EMBL" id="TDQ57974.1"/>
    </source>
</evidence>
<dbReference type="InterPro" id="IPR023232">
    <property type="entry name" value="Glyco_hydro_2_AS"/>
</dbReference>
<keyword evidence="5" id="KW-0326">Glycosidase</keyword>
<dbReference type="EC" id="3.2.1.23" evidence="3"/>
<dbReference type="InterPro" id="IPR008979">
    <property type="entry name" value="Galactose-bd-like_sf"/>
</dbReference>
<dbReference type="Pfam" id="PF16353">
    <property type="entry name" value="LacZ_4"/>
    <property type="match status" value="1"/>
</dbReference>
<dbReference type="InterPro" id="IPR006103">
    <property type="entry name" value="Glyco_hydro_2_cat"/>
</dbReference>
<dbReference type="SUPFAM" id="SSF49785">
    <property type="entry name" value="Galactose-binding domain-like"/>
    <property type="match status" value="1"/>
</dbReference>
<dbReference type="PROSITE" id="PS00608">
    <property type="entry name" value="GLYCOSYL_HYDROL_F2_2"/>
    <property type="match status" value="1"/>
</dbReference>
<dbReference type="InterPro" id="IPR017853">
    <property type="entry name" value="GH"/>
</dbReference>
<protein>
    <recommendedName>
        <fullName evidence="3">beta-galactosidase</fullName>
        <ecNumber evidence="3">3.2.1.23</ecNumber>
    </recommendedName>
    <alternativeName>
        <fullName evidence="6">Lactase</fullName>
    </alternativeName>
</protein>
<dbReference type="GO" id="GO:0009341">
    <property type="term" value="C:beta-galactosidase complex"/>
    <property type="evidence" value="ECO:0007669"/>
    <property type="project" value="InterPro"/>
</dbReference>
<keyword evidence="4" id="KW-0378">Hydrolase</keyword>
<dbReference type="AlphaFoldDB" id="A0A4R6VHX8"/>
<comment type="caution">
    <text evidence="8">The sequence shown here is derived from an EMBL/GenBank/DDBJ whole genome shotgun (WGS) entry which is preliminary data.</text>
</comment>
<dbReference type="InterPro" id="IPR004199">
    <property type="entry name" value="B-gal_small/dom_5"/>
</dbReference>
<dbReference type="SUPFAM" id="SSF49303">
    <property type="entry name" value="beta-Galactosidase/glucuronidase domain"/>
    <property type="match status" value="2"/>
</dbReference>
<dbReference type="Gene3D" id="2.60.120.260">
    <property type="entry name" value="Galactose-binding domain-like"/>
    <property type="match status" value="1"/>
</dbReference>
<evidence type="ECO:0000256" key="2">
    <source>
        <dbReference type="ARBA" id="ARBA00007401"/>
    </source>
</evidence>
<organism evidence="8 9">
    <name type="scientific">Mesocricetibacter intestinalis</name>
    <dbReference type="NCBI Taxonomy" id="1521930"/>
    <lineage>
        <taxon>Bacteria</taxon>
        <taxon>Pseudomonadati</taxon>
        <taxon>Pseudomonadota</taxon>
        <taxon>Gammaproteobacteria</taxon>
        <taxon>Pasteurellales</taxon>
        <taxon>Pasteurellaceae</taxon>
        <taxon>Mesocricetibacter</taxon>
    </lineage>
</organism>
<dbReference type="Pfam" id="PF02836">
    <property type="entry name" value="Glyco_hydro_2_C"/>
    <property type="match status" value="1"/>
</dbReference>
<dbReference type="InterPro" id="IPR013783">
    <property type="entry name" value="Ig-like_fold"/>
</dbReference>
<dbReference type="InterPro" id="IPR011013">
    <property type="entry name" value="Gal_mutarotase_sf_dom"/>
</dbReference>
<dbReference type="InterPro" id="IPR014718">
    <property type="entry name" value="GH-type_carb-bd"/>
</dbReference>
<dbReference type="InterPro" id="IPR050347">
    <property type="entry name" value="Bact_Beta-galactosidase"/>
</dbReference>
<evidence type="ECO:0000259" key="7">
    <source>
        <dbReference type="SMART" id="SM01038"/>
    </source>
</evidence>
<dbReference type="SMART" id="SM01038">
    <property type="entry name" value="Bgal_small_N"/>
    <property type="match status" value="1"/>
</dbReference>
<dbReference type="Pfam" id="PF02837">
    <property type="entry name" value="Glyco_hydro_2_N"/>
    <property type="match status" value="1"/>
</dbReference>
<dbReference type="GO" id="GO:0005990">
    <property type="term" value="P:lactose catabolic process"/>
    <property type="evidence" value="ECO:0007669"/>
    <property type="project" value="TreeGrafter"/>
</dbReference>
<name>A0A4R6VHX8_9PAST</name>
<evidence type="ECO:0000313" key="9">
    <source>
        <dbReference type="Proteomes" id="UP000295657"/>
    </source>
</evidence>
<evidence type="ECO:0000256" key="5">
    <source>
        <dbReference type="ARBA" id="ARBA00023295"/>
    </source>
</evidence>
<comment type="similarity">
    <text evidence="2">Belongs to the glycosyl hydrolase 2 family.</text>
</comment>
<dbReference type="PRINTS" id="PR00132">
    <property type="entry name" value="GLHYDRLASE2"/>
</dbReference>
<evidence type="ECO:0000256" key="6">
    <source>
        <dbReference type="ARBA" id="ARBA00032230"/>
    </source>
</evidence>
<dbReference type="EMBL" id="SNYQ01000003">
    <property type="protein sequence ID" value="TDQ57974.1"/>
    <property type="molecule type" value="Genomic_DNA"/>
</dbReference>
<dbReference type="SUPFAM" id="SSF74650">
    <property type="entry name" value="Galactose mutarotase-like"/>
    <property type="match status" value="1"/>
</dbReference>
<dbReference type="PANTHER" id="PTHR46323">
    <property type="entry name" value="BETA-GALACTOSIDASE"/>
    <property type="match status" value="1"/>
</dbReference>
<evidence type="ECO:0000256" key="4">
    <source>
        <dbReference type="ARBA" id="ARBA00022801"/>
    </source>
</evidence>
<evidence type="ECO:0000256" key="1">
    <source>
        <dbReference type="ARBA" id="ARBA00001412"/>
    </source>
</evidence>
<accession>A0A4R6VHX8</accession>
<dbReference type="GO" id="GO:0030246">
    <property type="term" value="F:carbohydrate binding"/>
    <property type="evidence" value="ECO:0007669"/>
    <property type="project" value="InterPro"/>
</dbReference>
<dbReference type="InterPro" id="IPR006101">
    <property type="entry name" value="Glyco_hydro_2"/>
</dbReference>
<dbReference type="SUPFAM" id="SSF51445">
    <property type="entry name" value="(Trans)glycosidases"/>
    <property type="match status" value="1"/>
</dbReference>
<dbReference type="Gene3D" id="3.20.20.80">
    <property type="entry name" value="Glycosidases"/>
    <property type="match status" value="1"/>
</dbReference>
<dbReference type="InterPro" id="IPR032312">
    <property type="entry name" value="LacZ_4"/>
</dbReference>